<dbReference type="Proteomes" id="UP000009102">
    <property type="component" value="Chromosome"/>
</dbReference>
<protein>
    <submittedName>
        <fullName evidence="1">Uncharacterized protein</fullName>
    </submittedName>
</protein>
<dbReference type="KEGG" id="hna:Hneap_1849"/>
<sequence>MREMCEGGTVRFYLDDLPMFIEIECQHFACLS</sequence>
<evidence type="ECO:0000313" key="2">
    <source>
        <dbReference type="Proteomes" id="UP000009102"/>
    </source>
</evidence>
<evidence type="ECO:0000313" key="1">
    <source>
        <dbReference type="EMBL" id="ACX96671.1"/>
    </source>
</evidence>
<reference evidence="1 2" key="1">
    <citation type="submission" date="2009-10" db="EMBL/GenBank/DDBJ databases">
        <title>Complete sequence of Halothiobacillus neapolitanus c2.</title>
        <authorList>
            <consortium name="US DOE Joint Genome Institute"/>
            <person name="Lucas S."/>
            <person name="Copeland A."/>
            <person name="Lapidus A."/>
            <person name="Glavina del Rio T."/>
            <person name="Tice H."/>
            <person name="Bruce D."/>
            <person name="Goodwin L."/>
            <person name="Pitluck S."/>
            <person name="Davenport K."/>
            <person name="Brettin T."/>
            <person name="Detter J.C."/>
            <person name="Han C."/>
            <person name="Tapia R."/>
            <person name="Larimer F."/>
            <person name="Land M."/>
            <person name="Hauser L."/>
            <person name="Kyrpides N."/>
            <person name="Mikhailova N."/>
            <person name="Kerfeld C."/>
            <person name="Cannon G."/>
            <person name="Heinhort S."/>
        </authorList>
    </citation>
    <scope>NUCLEOTIDE SEQUENCE [LARGE SCALE GENOMIC DNA]</scope>
    <source>
        <strain evidence="2">ATCC 23641 / c2</strain>
    </source>
</reference>
<dbReference type="EMBL" id="CP001801">
    <property type="protein sequence ID" value="ACX96671.1"/>
    <property type="molecule type" value="Genomic_DNA"/>
</dbReference>
<dbReference type="STRING" id="555778.Hneap_1849"/>
<dbReference type="AlphaFoldDB" id="D0L1U8"/>
<dbReference type="HOGENOM" id="CLU_3389736_0_0_6"/>
<gene>
    <name evidence="1" type="ordered locus">Hneap_1849</name>
</gene>
<keyword evidence="2" id="KW-1185">Reference proteome</keyword>
<proteinExistence type="predicted"/>
<accession>D0L1U8</accession>
<organism evidence="1 2">
    <name type="scientific">Halothiobacillus neapolitanus (strain ATCC 23641 / DSM 15147 / CIP 104769 / NCIMB 8539 / c2)</name>
    <name type="common">Thiobacillus neapolitanus</name>
    <dbReference type="NCBI Taxonomy" id="555778"/>
    <lineage>
        <taxon>Bacteria</taxon>
        <taxon>Pseudomonadati</taxon>
        <taxon>Pseudomonadota</taxon>
        <taxon>Gammaproteobacteria</taxon>
        <taxon>Chromatiales</taxon>
        <taxon>Halothiobacillaceae</taxon>
        <taxon>Halothiobacillus</taxon>
    </lineage>
</organism>
<name>D0L1U8_HALNC</name>